<dbReference type="Pfam" id="PF13963">
    <property type="entry name" value="Transpos_assoc"/>
    <property type="match status" value="1"/>
</dbReference>
<gene>
    <name evidence="2" type="primary">LOC109018853</name>
</gene>
<reference evidence="2" key="1">
    <citation type="submission" date="2025-08" db="UniProtKB">
        <authorList>
            <consortium name="RefSeq"/>
        </authorList>
    </citation>
    <scope>IDENTIFICATION</scope>
    <source>
        <tissue evidence="2">Leaves</tissue>
    </source>
</reference>
<sequence length="281" mass="32253">MDKSWMNLTDRLRSPAYADGVNAFLTLARNHSQGSDRIWCPCRSCCTNLFLPIRIVETHLFLKGINPNYTHWIFHGEEETWRFNDDDDDSNTADYADVYIDDMNHMLDDIRASTSFDVPQDHGNPLATSGEIPDPSPSSSFDQLLEDARRPLFAGCTKFSKLSFIVKLLHIKTLGGWSIKSIDMLLSLLRSAFPDAELPHSYEESRSLEHGLGFNYHKIHACPNDTILFWKENANLDECPKCKASRWVPKTHKAHRIPQKVLWHFPLKPRLQRLFVSAKIA</sequence>
<dbReference type="Proteomes" id="UP000235220">
    <property type="component" value="Chromosome 1"/>
</dbReference>
<protein>
    <submittedName>
        <fullName evidence="2">Uncharacterized protein LOC109018853</fullName>
    </submittedName>
</protein>
<dbReference type="AlphaFoldDB" id="A0A2I4HKA2"/>
<evidence type="ECO:0000313" key="2">
    <source>
        <dbReference type="RefSeq" id="XP_018856590.1"/>
    </source>
</evidence>
<proteinExistence type="predicted"/>
<dbReference type="InterPro" id="IPR029480">
    <property type="entry name" value="Transpos_assoc"/>
</dbReference>
<evidence type="ECO:0000313" key="1">
    <source>
        <dbReference type="Proteomes" id="UP000235220"/>
    </source>
</evidence>
<organism evidence="1 2">
    <name type="scientific">Juglans regia</name>
    <name type="common">English walnut</name>
    <dbReference type="NCBI Taxonomy" id="51240"/>
    <lineage>
        <taxon>Eukaryota</taxon>
        <taxon>Viridiplantae</taxon>
        <taxon>Streptophyta</taxon>
        <taxon>Embryophyta</taxon>
        <taxon>Tracheophyta</taxon>
        <taxon>Spermatophyta</taxon>
        <taxon>Magnoliopsida</taxon>
        <taxon>eudicotyledons</taxon>
        <taxon>Gunneridae</taxon>
        <taxon>Pentapetalae</taxon>
        <taxon>rosids</taxon>
        <taxon>fabids</taxon>
        <taxon>Fagales</taxon>
        <taxon>Juglandaceae</taxon>
        <taxon>Juglans</taxon>
    </lineage>
</organism>
<dbReference type="Gramene" id="Jr01_25600_p1">
    <property type="protein sequence ID" value="cds.Jr01_25600_p1"/>
    <property type="gene ID" value="Jr01_25600"/>
</dbReference>
<dbReference type="RefSeq" id="XP_018856590.1">
    <property type="nucleotide sequence ID" value="XM_019001045.1"/>
</dbReference>
<keyword evidence="1" id="KW-1185">Reference proteome</keyword>
<name>A0A2I4HKA2_JUGRE</name>
<dbReference type="PANTHER" id="PTHR10775:SF177">
    <property type="entry name" value="TNP2, PARTIAL"/>
    <property type="match status" value="1"/>
</dbReference>
<dbReference type="GeneID" id="109018853"/>
<dbReference type="KEGG" id="jre:109018853"/>
<dbReference type="PANTHER" id="PTHR10775">
    <property type="entry name" value="OS08G0208400 PROTEIN"/>
    <property type="match status" value="1"/>
</dbReference>
<dbReference type="OrthoDB" id="1932595at2759"/>
<accession>A0A2I4HKA2</accession>